<feature type="domain" description="CCHC-type" evidence="3">
    <location>
        <begin position="102"/>
        <end position="117"/>
    </location>
</feature>
<feature type="compositionally biased region" description="Polar residues" evidence="2">
    <location>
        <begin position="1"/>
        <end position="32"/>
    </location>
</feature>
<feature type="domain" description="CCHC-type" evidence="3">
    <location>
        <begin position="302"/>
        <end position="317"/>
    </location>
</feature>
<feature type="domain" description="CCHC-type" evidence="3">
    <location>
        <begin position="372"/>
        <end position="387"/>
    </location>
</feature>
<comment type="caution">
    <text evidence="4">The sequence shown here is derived from an EMBL/GenBank/DDBJ whole genome shotgun (WGS) entry which is preliminary data.</text>
</comment>
<dbReference type="AlphaFoldDB" id="A0A5C6SRZ4"/>
<evidence type="ECO:0000256" key="2">
    <source>
        <dbReference type="SAM" id="MobiDB-lite"/>
    </source>
</evidence>
<keyword evidence="1" id="KW-0862">Zinc</keyword>
<dbReference type="EMBL" id="VMNF01000009">
    <property type="protein sequence ID" value="TXC01256.1"/>
    <property type="molecule type" value="Genomic_DNA"/>
</dbReference>
<dbReference type="GO" id="GO:0008270">
    <property type="term" value="F:zinc ion binding"/>
    <property type="evidence" value="ECO:0007669"/>
    <property type="project" value="UniProtKB-KW"/>
</dbReference>
<reference evidence="4 5" key="1">
    <citation type="submission" date="2019-07" db="EMBL/GenBank/DDBJ databases">
        <title>The First High-Quality Draft Genome Sequence of the Causal Agent of the Current Panama Disease Epidemic.</title>
        <authorList>
            <person name="Warmington R.J."/>
            <person name="Kay W."/>
            <person name="Jeffries A."/>
            <person name="Bebber D."/>
            <person name="Moore K."/>
            <person name="Studholme D.J."/>
        </authorList>
    </citation>
    <scope>NUCLEOTIDE SEQUENCE [LARGE SCALE GENOMIC DNA]</scope>
    <source>
        <strain evidence="4 5">TR4</strain>
    </source>
</reference>
<accession>A0A5C6SRZ4</accession>
<feature type="region of interest" description="Disordered" evidence="2">
    <location>
        <begin position="1"/>
        <end position="51"/>
    </location>
</feature>
<name>A0A5C6SRZ4_FUSOC</name>
<sequence length="472" mass="51904">MSDWNNDQGGSAHPNTFEQENWTNSGQAENTSADNAGFGNDDFDNGDGFVGEQPTGNEKCFGCGETGHRRAECPNPQEMTCRFCKQPGHMIKECPDKPPMICENCGDEGHMRKNCEKPRKINRDHVADVSADDAWNKIKQAAIERDVDDAKEAVEEYIKAVDGDITYRQLQEALIDQGIGLWLIPTERSLIQVFTNMDLQGHIDKKYTISYRFVEQADRPRELEGWPKSRDELLSRLDDAGEVVDRGVPLCLNCKELGHISKFCTQEKTERSDAVKISCFNCGADGHRVRDCPEPRVDKNACKNCGKSGHRAADCEEPPNPANVECRKCNEMGHFAKDCPQGGGSRACRNCGQEGHISKDCDQPRDMSTVTCRNCEKQGHFSRECPEPKDCELLALPIVVIVTDQCPGSKVQCSNCQEYGHTKIRCKVPPVDEADGFGVAGDGDGDGGWSNADAVGGGDGYGNQNTGGNDGW</sequence>
<feature type="domain" description="CCHC-type" evidence="3">
    <location>
        <begin position="348"/>
        <end position="363"/>
    </location>
</feature>
<proteinExistence type="predicted"/>
<organism evidence="4 5">
    <name type="scientific">Fusarium oxysporum f. sp. cubense</name>
    <dbReference type="NCBI Taxonomy" id="61366"/>
    <lineage>
        <taxon>Eukaryota</taxon>
        <taxon>Fungi</taxon>
        <taxon>Dikarya</taxon>
        <taxon>Ascomycota</taxon>
        <taxon>Pezizomycotina</taxon>
        <taxon>Sordariomycetes</taxon>
        <taxon>Hypocreomycetidae</taxon>
        <taxon>Hypocreales</taxon>
        <taxon>Nectriaceae</taxon>
        <taxon>Fusarium</taxon>
        <taxon>Fusarium oxysporum species complex</taxon>
    </lineage>
</organism>
<dbReference type="GO" id="GO:0003676">
    <property type="term" value="F:nucleic acid binding"/>
    <property type="evidence" value="ECO:0007669"/>
    <property type="project" value="InterPro"/>
</dbReference>
<dbReference type="SUPFAM" id="SSF57756">
    <property type="entry name" value="Retrovirus zinc finger-like domains"/>
    <property type="match status" value="5"/>
</dbReference>
<evidence type="ECO:0000256" key="1">
    <source>
        <dbReference type="PROSITE-ProRule" id="PRU00047"/>
    </source>
</evidence>
<dbReference type="SMART" id="SM00343">
    <property type="entry name" value="ZnF_C2HC"/>
    <property type="match status" value="10"/>
</dbReference>
<feature type="domain" description="CCHC-type" evidence="3">
    <location>
        <begin position="326"/>
        <end position="341"/>
    </location>
</feature>
<dbReference type="PROSITE" id="PS50158">
    <property type="entry name" value="ZF_CCHC"/>
    <property type="match status" value="8"/>
</dbReference>
<feature type="region of interest" description="Disordered" evidence="2">
    <location>
        <begin position="437"/>
        <end position="472"/>
    </location>
</feature>
<dbReference type="PANTHER" id="PTHR23002">
    <property type="entry name" value="ZINC FINGER CCHC DOMAIN CONTAINING PROTEIN"/>
    <property type="match status" value="1"/>
</dbReference>
<dbReference type="Pfam" id="PF00098">
    <property type="entry name" value="zf-CCHC"/>
    <property type="match status" value="8"/>
</dbReference>
<feature type="compositionally biased region" description="Gly residues" evidence="2">
    <location>
        <begin position="438"/>
        <end position="448"/>
    </location>
</feature>
<dbReference type="InterPro" id="IPR036875">
    <property type="entry name" value="Znf_CCHC_sf"/>
</dbReference>
<feature type="compositionally biased region" description="Low complexity" evidence="2">
    <location>
        <begin position="462"/>
        <end position="472"/>
    </location>
</feature>
<evidence type="ECO:0000313" key="5">
    <source>
        <dbReference type="Proteomes" id="UP000321331"/>
    </source>
</evidence>
<feature type="domain" description="CCHC-type" evidence="3">
    <location>
        <begin position="279"/>
        <end position="294"/>
    </location>
</feature>
<protein>
    <recommendedName>
        <fullName evidence="3">CCHC-type domain-containing protein</fullName>
    </recommendedName>
</protein>
<gene>
    <name evidence="4" type="ORF">FocTR4_00008489</name>
</gene>
<dbReference type="Gene3D" id="4.10.60.10">
    <property type="entry name" value="Zinc finger, CCHC-type"/>
    <property type="match status" value="6"/>
</dbReference>
<dbReference type="InterPro" id="IPR051714">
    <property type="entry name" value="Znf_CCHC_NABP"/>
</dbReference>
<evidence type="ECO:0000259" key="3">
    <source>
        <dbReference type="PROSITE" id="PS50158"/>
    </source>
</evidence>
<evidence type="ECO:0000313" key="4">
    <source>
        <dbReference type="EMBL" id="TXC01256.1"/>
    </source>
</evidence>
<dbReference type="Proteomes" id="UP000321331">
    <property type="component" value="Unassembled WGS sequence"/>
</dbReference>
<dbReference type="InterPro" id="IPR001878">
    <property type="entry name" value="Znf_CCHC"/>
</dbReference>
<keyword evidence="1" id="KW-0479">Metal-binding</keyword>
<feature type="domain" description="CCHC-type" evidence="3">
    <location>
        <begin position="59"/>
        <end position="75"/>
    </location>
</feature>
<keyword evidence="1" id="KW-0863">Zinc-finger</keyword>
<feature type="domain" description="CCHC-type" evidence="3">
    <location>
        <begin position="81"/>
        <end position="96"/>
    </location>
</feature>